<dbReference type="EMBL" id="AOIP01000061">
    <property type="protein sequence ID" value="ELY98553.1"/>
    <property type="molecule type" value="Genomic_DNA"/>
</dbReference>
<evidence type="ECO:0000313" key="1">
    <source>
        <dbReference type="EMBL" id="ELY98553.1"/>
    </source>
</evidence>
<sequence>MGSELARTHTLECERFADEFSSVVELVLPETTTARLYIDEAELEMDPDGDACRRTWAAVRPHLDRVPGADRNGTVAWTCPTTTERGREHLFDLIALTDGIAGAHFVFRVELYQTDAPVLESIPHHSAVGLDASLLGEEIRSGEIVDLSGETACLVPTETAFEWTAEQRRWRIAGGSLCVETIDGRKTSCYGLTNLRRARKSDDGTGLVLAWEPDDLPDDAIGRLLSWTMDKLYTPPVAVPCGTADRATAVRAHVQAILEAYDGREL</sequence>
<dbReference type="RefSeq" id="WP_006667615.1">
    <property type="nucleotide sequence ID" value="NZ_AOIP01000061.1"/>
</dbReference>
<reference evidence="1 2" key="1">
    <citation type="journal article" date="2014" name="PLoS Genet.">
        <title>Phylogenetically driven sequencing of extremely halophilic archaea reveals strategies for static and dynamic osmo-response.</title>
        <authorList>
            <person name="Becker E.A."/>
            <person name="Seitzer P.M."/>
            <person name="Tritt A."/>
            <person name="Larsen D."/>
            <person name="Krusor M."/>
            <person name="Yao A.I."/>
            <person name="Wu D."/>
            <person name="Madern D."/>
            <person name="Eisen J.A."/>
            <person name="Darling A.E."/>
            <person name="Facciotti M.T."/>
        </authorList>
    </citation>
    <scope>NUCLEOTIDE SEQUENCE [LARGE SCALE GENOMIC DNA]</scope>
    <source>
        <strain evidence="1 2">DSM 13077</strain>
    </source>
</reference>
<name>M0AMF6_9EURY</name>
<proteinExistence type="predicted"/>
<dbReference type="OrthoDB" id="248618at2157"/>
<organism evidence="1 2">
    <name type="scientific">Natrialba aegyptia DSM 13077</name>
    <dbReference type="NCBI Taxonomy" id="1227491"/>
    <lineage>
        <taxon>Archaea</taxon>
        <taxon>Methanobacteriati</taxon>
        <taxon>Methanobacteriota</taxon>
        <taxon>Stenosarchaea group</taxon>
        <taxon>Halobacteria</taxon>
        <taxon>Halobacteriales</taxon>
        <taxon>Natrialbaceae</taxon>
        <taxon>Natrialba</taxon>
    </lineage>
</organism>
<comment type="caution">
    <text evidence="1">The sequence shown here is derived from an EMBL/GenBank/DDBJ whole genome shotgun (WGS) entry which is preliminary data.</text>
</comment>
<protein>
    <submittedName>
        <fullName evidence="1">Uncharacterized protein</fullName>
    </submittedName>
</protein>
<dbReference type="PATRIC" id="fig|1227491.4.peg.4256"/>
<accession>M0AMF6</accession>
<keyword evidence="2" id="KW-1185">Reference proteome</keyword>
<evidence type="ECO:0000313" key="2">
    <source>
        <dbReference type="Proteomes" id="UP000011591"/>
    </source>
</evidence>
<dbReference type="Proteomes" id="UP000011591">
    <property type="component" value="Unassembled WGS sequence"/>
</dbReference>
<dbReference type="AlphaFoldDB" id="M0AMF6"/>
<gene>
    <name evidence="1" type="ORF">C480_21194</name>
</gene>